<dbReference type="Pfam" id="PF01722">
    <property type="entry name" value="BolA"/>
    <property type="match status" value="1"/>
</dbReference>
<evidence type="ECO:0000313" key="3">
    <source>
        <dbReference type="Proteomes" id="UP000095009"/>
    </source>
</evidence>
<dbReference type="InterPro" id="IPR036065">
    <property type="entry name" value="BolA-like_sf"/>
</dbReference>
<dbReference type="GO" id="GO:0051604">
    <property type="term" value="P:protein maturation"/>
    <property type="evidence" value="ECO:0007669"/>
    <property type="project" value="EnsemblFungi"/>
</dbReference>
<dbReference type="GO" id="GO:1990229">
    <property type="term" value="C:iron-sulfur cluster assembly complex"/>
    <property type="evidence" value="ECO:0007669"/>
    <property type="project" value="EnsemblFungi"/>
</dbReference>
<dbReference type="STRING" id="857566.A0A1E3PGF3"/>
<reference evidence="2 3" key="1">
    <citation type="journal article" date="2016" name="Proc. Natl. Acad. Sci. U.S.A.">
        <title>Comparative genomics of biotechnologically important yeasts.</title>
        <authorList>
            <person name="Riley R."/>
            <person name="Haridas S."/>
            <person name="Wolfe K.H."/>
            <person name="Lopes M.R."/>
            <person name="Hittinger C.T."/>
            <person name="Goeker M."/>
            <person name="Salamov A.A."/>
            <person name="Wisecaver J.H."/>
            <person name="Long T.M."/>
            <person name="Calvey C.H."/>
            <person name="Aerts A.L."/>
            <person name="Barry K.W."/>
            <person name="Choi C."/>
            <person name="Clum A."/>
            <person name="Coughlan A.Y."/>
            <person name="Deshpande S."/>
            <person name="Douglass A.P."/>
            <person name="Hanson S.J."/>
            <person name="Klenk H.-P."/>
            <person name="LaButti K.M."/>
            <person name="Lapidus A."/>
            <person name="Lindquist E.A."/>
            <person name="Lipzen A.M."/>
            <person name="Meier-Kolthoff J.P."/>
            <person name="Ohm R.A."/>
            <person name="Otillar R.P."/>
            <person name="Pangilinan J.L."/>
            <person name="Peng Y."/>
            <person name="Rokas A."/>
            <person name="Rosa C.A."/>
            <person name="Scheuner C."/>
            <person name="Sibirny A.A."/>
            <person name="Slot J.C."/>
            <person name="Stielow J.B."/>
            <person name="Sun H."/>
            <person name="Kurtzman C.P."/>
            <person name="Blackwell M."/>
            <person name="Grigoriev I.V."/>
            <person name="Jeffries T.W."/>
        </authorList>
    </citation>
    <scope>NUCLEOTIDE SEQUENCE [LARGE SCALE GENOMIC DNA]</scope>
    <source>
        <strain evidence="2 3">DSM 6958</strain>
    </source>
</reference>
<feature type="non-terminal residue" evidence="2">
    <location>
        <position position="95"/>
    </location>
</feature>
<dbReference type="PANTHER" id="PTHR46230">
    <property type="match status" value="1"/>
</dbReference>
<keyword evidence="3" id="KW-1185">Reference proteome</keyword>
<dbReference type="Gene3D" id="3.30.300.90">
    <property type="entry name" value="BolA-like"/>
    <property type="match status" value="1"/>
</dbReference>
<dbReference type="SUPFAM" id="SSF82657">
    <property type="entry name" value="BolA-like"/>
    <property type="match status" value="1"/>
</dbReference>
<accession>A0A1E3PGF3</accession>
<dbReference type="GO" id="GO:0044572">
    <property type="term" value="P:[4Fe-4S] cluster assembly"/>
    <property type="evidence" value="ECO:0007669"/>
    <property type="project" value="EnsemblFungi"/>
</dbReference>
<dbReference type="EMBL" id="KV454411">
    <property type="protein sequence ID" value="ODQ64485.1"/>
    <property type="molecule type" value="Genomic_DNA"/>
</dbReference>
<dbReference type="OrthoDB" id="411584at2759"/>
<dbReference type="Proteomes" id="UP000095009">
    <property type="component" value="Unassembled WGS sequence"/>
</dbReference>
<comment type="similarity">
    <text evidence="1">Belongs to the BolA/IbaG family.</text>
</comment>
<feature type="non-terminal residue" evidence="2">
    <location>
        <position position="1"/>
    </location>
</feature>
<proteinExistence type="inferred from homology"/>
<evidence type="ECO:0000256" key="1">
    <source>
        <dbReference type="RuleBase" id="RU003860"/>
    </source>
</evidence>
<dbReference type="PIRSF" id="PIRSF003113">
    <property type="entry name" value="BolA"/>
    <property type="match status" value="1"/>
</dbReference>
<dbReference type="PANTHER" id="PTHR46230:SF7">
    <property type="entry name" value="BOLA-LIKE PROTEIN 1"/>
    <property type="match status" value="1"/>
</dbReference>
<evidence type="ECO:0000313" key="2">
    <source>
        <dbReference type="EMBL" id="ODQ64485.1"/>
    </source>
</evidence>
<organism evidence="2 3">
    <name type="scientific">Nadsonia fulvescens var. elongata DSM 6958</name>
    <dbReference type="NCBI Taxonomy" id="857566"/>
    <lineage>
        <taxon>Eukaryota</taxon>
        <taxon>Fungi</taxon>
        <taxon>Dikarya</taxon>
        <taxon>Ascomycota</taxon>
        <taxon>Saccharomycotina</taxon>
        <taxon>Dipodascomycetes</taxon>
        <taxon>Dipodascales</taxon>
        <taxon>Dipodascales incertae sedis</taxon>
        <taxon>Nadsonia</taxon>
    </lineage>
</organism>
<sequence length="95" mass="10935">PTENLIKARLTEAFNPTILKIFNDSHKHTHHASMRGSSNITESHFRIEIVSDEFVGKANPARHRLIYSLLEDEMARNNGIHALQLKTKTPQEYEK</sequence>
<protein>
    <submittedName>
        <fullName evidence="2">Bola-like protein</fullName>
    </submittedName>
</protein>
<dbReference type="AlphaFoldDB" id="A0A1E3PGF3"/>
<gene>
    <name evidence="2" type="ORF">NADFUDRAFT_7014</name>
</gene>
<name>A0A1E3PGF3_9ASCO</name>
<dbReference type="InterPro" id="IPR002634">
    <property type="entry name" value="BolA"/>
</dbReference>
<dbReference type="GO" id="GO:0005759">
    <property type="term" value="C:mitochondrial matrix"/>
    <property type="evidence" value="ECO:0007669"/>
    <property type="project" value="EnsemblFungi"/>
</dbReference>